<evidence type="ECO:0000313" key="1">
    <source>
        <dbReference type="EMBL" id="QQK08114.1"/>
    </source>
</evidence>
<gene>
    <name evidence="1" type="ORF">JFY71_00840</name>
</gene>
<dbReference type="Proteomes" id="UP000595814">
    <property type="component" value="Chromosome"/>
</dbReference>
<evidence type="ECO:0000313" key="2">
    <source>
        <dbReference type="Proteomes" id="UP000595814"/>
    </source>
</evidence>
<name>A0AC61MTH9_9FIRM</name>
<proteinExistence type="predicted"/>
<dbReference type="EMBL" id="CP066744">
    <property type="protein sequence ID" value="QQK08114.1"/>
    <property type="molecule type" value="Genomic_DNA"/>
</dbReference>
<sequence length="184" mass="21324">MKKLKLILLFSMTIFILVSCSLNNSEEKLIKDFIELNYGSFEEDSKEIPSLSVSELGIKDSPTESENSAGNSNKLGEKYRKFFTEDLYEEIIDKSILYIYIEDINKYKAEVENIDIKYVKDSSLGKKYKVNYTGVVVKNKEVIISEDVESEFTVSEENGNFKISNLHKYKSPWMIIFHDKIPKE</sequence>
<protein>
    <submittedName>
        <fullName evidence="1">Uncharacterized protein</fullName>
    </submittedName>
</protein>
<reference evidence="1 2" key="1">
    <citation type="journal article" date="2022" name="Int. J. Syst. Evol. Microbiol.">
        <title>Miniphocaeibacter halophilus sp. nov., an ammonium-tolerant acetate-producing bacterium isolated from a biogas system.</title>
        <authorList>
            <person name="Schnurer A."/>
            <person name="Singh A."/>
            <person name="Bi S."/>
            <person name="Qiao W."/>
            <person name="Westerholm M."/>
        </authorList>
    </citation>
    <scope>NUCLEOTIDE SEQUENCE [LARGE SCALE GENOMIC DNA]</scope>
    <source>
        <strain evidence="1 2">AMB_01</strain>
    </source>
</reference>
<organism evidence="1 2">
    <name type="scientific">Miniphocaeibacter halophilus</name>
    <dbReference type="NCBI Taxonomy" id="2931922"/>
    <lineage>
        <taxon>Bacteria</taxon>
        <taxon>Bacillati</taxon>
        <taxon>Bacillota</taxon>
        <taxon>Tissierellia</taxon>
        <taxon>Tissierellales</taxon>
        <taxon>Peptoniphilaceae</taxon>
        <taxon>Miniphocaeibacter</taxon>
    </lineage>
</organism>
<keyword evidence="2" id="KW-1185">Reference proteome</keyword>
<accession>A0AC61MTH9</accession>